<proteinExistence type="predicted"/>
<keyword evidence="2" id="KW-1185">Reference proteome</keyword>
<dbReference type="AlphaFoldDB" id="A0A812IPZ3"/>
<dbReference type="Proteomes" id="UP000601435">
    <property type="component" value="Unassembled WGS sequence"/>
</dbReference>
<evidence type="ECO:0000313" key="1">
    <source>
        <dbReference type="EMBL" id="CAE7154662.1"/>
    </source>
</evidence>
<accession>A0A812IPZ3</accession>
<evidence type="ECO:0000313" key="2">
    <source>
        <dbReference type="Proteomes" id="UP000601435"/>
    </source>
</evidence>
<protein>
    <submittedName>
        <fullName evidence="1">Uncharacterized protein</fullName>
    </submittedName>
</protein>
<name>A0A812IPZ3_9DINO</name>
<dbReference type="EMBL" id="CAJNJA010000670">
    <property type="protein sequence ID" value="CAE7154662.1"/>
    <property type="molecule type" value="Genomic_DNA"/>
</dbReference>
<gene>
    <name evidence="1" type="ORF">SNEC2469_LOCUS250</name>
</gene>
<organism evidence="1 2">
    <name type="scientific">Symbiodinium necroappetens</name>
    <dbReference type="NCBI Taxonomy" id="1628268"/>
    <lineage>
        <taxon>Eukaryota</taxon>
        <taxon>Sar</taxon>
        <taxon>Alveolata</taxon>
        <taxon>Dinophyceae</taxon>
        <taxon>Suessiales</taxon>
        <taxon>Symbiodiniaceae</taxon>
        <taxon>Symbiodinium</taxon>
    </lineage>
</organism>
<comment type="caution">
    <text evidence="1">The sequence shown here is derived from an EMBL/GenBank/DDBJ whole genome shotgun (WGS) entry which is preliminary data.</text>
</comment>
<reference evidence="1" key="1">
    <citation type="submission" date="2021-02" db="EMBL/GenBank/DDBJ databases">
        <authorList>
            <person name="Dougan E. K."/>
            <person name="Rhodes N."/>
            <person name="Thang M."/>
            <person name="Chan C."/>
        </authorList>
    </citation>
    <scope>NUCLEOTIDE SEQUENCE</scope>
</reference>
<sequence length="299" mass="32253">MAFLKEVHVYQVDFQQHPAHERRLCEAKVWPFDQMAIDWPHGSFFRPQGLLCPEGQSFLVASPFAVYAAAPVGAGESQGSSFVRLDEVWRGRLPAVGSACAGSFAQCLLFAPAEGRIEVWRPGHPRSALALEDQAPWLRVAGSITTCKQVATLLPEEASADFCLLLAGWDGRLIPVAAVPLAGHIEEEGGLHLEPTKLQPGLDAPLQDASKAVAALHMERGGLLWALLVSGDVEAWDLLSSRSLGRWRARFSDASFQPIAMCQDSTFGFLVLGHNVTGGGAIISRAQRPADAESARLVL</sequence>